<feature type="coiled-coil region" evidence="1">
    <location>
        <begin position="25"/>
        <end position="84"/>
    </location>
</feature>
<accession>A0A090EC62</accession>
<protein>
    <recommendedName>
        <fullName evidence="8">DUF465 domain-containing protein</fullName>
    </recommendedName>
</protein>
<evidence type="ECO:0000313" key="7">
    <source>
        <dbReference type="Proteomes" id="UP000046373"/>
    </source>
</evidence>
<dbReference type="AlphaFoldDB" id="A0A090EC62"/>
<dbReference type="EMBL" id="CCNB01000025">
    <property type="protein sequence ID" value="CDX41015.1"/>
    <property type="molecule type" value="Genomic_DNA"/>
</dbReference>
<dbReference type="EMBL" id="CCNE01000016">
    <property type="protein sequence ID" value="CDX56068.1"/>
    <property type="molecule type" value="Genomic_DNA"/>
</dbReference>
<keyword evidence="5" id="KW-1185">Reference proteome</keyword>
<proteinExistence type="predicted"/>
<dbReference type="Proteomes" id="UP000046122">
    <property type="component" value="Unassembled WGS sequence"/>
</dbReference>
<evidence type="ECO:0008006" key="8">
    <source>
        <dbReference type="Google" id="ProtNLM"/>
    </source>
</evidence>
<evidence type="ECO:0000313" key="6">
    <source>
        <dbReference type="Proteomes" id="UP000046122"/>
    </source>
</evidence>
<dbReference type="STRING" id="69974.MPLDJ20_310040"/>
<evidence type="ECO:0000256" key="1">
    <source>
        <dbReference type="SAM" id="Coils"/>
    </source>
</evidence>
<name>A0A090EC62_MESPL</name>
<evidence type="ECO:0000313" key="3">
    <source>
        <dbReference type="EMBL" id="CDX41015.1"/>
    </source>
</evidence>
<organism evidence="2 5">
    <name type="scientific">Mesorhizobium plurifarium</name>
    <dbReference type="NCBI Taxonomy" id="69974"/>
    <lineage>
        <taxon>Bacteria</taxon>
        <taxon>Pseudomonadati</taxon>
        <taxon>Pseudomonadota</taxon>
        <taxon>Alphaproteobacteria</taxon>
        <taxon>Hyphomicrobiales</taxon>
        <taxon>Phyllobacteriaceae</taxon>
        <taxon>Mesorhizobium</taxon>
    </lineage>
</organism>
<dbReference type="Proteomes" id="UP000046373">
    <property type="component" value="Unassembled WGS sequence"/>
</dbReference>
<reference evidence="6 7" key="2">
    <citation type="submission" date="2014-08" db="EMBL/GenBank/DDBJ databases">
        <authorList>
            <person name="Moulin Lionel"/>
        </authorList>
    </citation>
    <scope>NUCLEOTIDE SEQUENCE [LARGE SCALE GENOMIC DNA]</scope>
</reference>
<keyword evidence="1" id="KW-0175">Coiled coil</keyword>
<evidence type="ECO:0000313" key="5">
    <source>
        <dbReference type="Proteomes" id="UP000045285"/>
    </source>
</evidence>
<evidence type="ECO:0000313" key="4">
    <source>
        <dbReference type="EMBL" id="CDX56068.1"/>
    </source>
</evidence>
<reference evidence="5" key="1">
    <citation type="submission" date="2014-08" db="EMBL/GenBank/DDBJ databases">
        <authorList>
            <person name="Moulin L."/>
        </authorList>
    </citation>
    <scope>NUCLEOTIDE SEQUENCE [LARGE SCALE GENOMIC DNA]</scope>
</reference>
<sequence length="86" mass="10135">MRLAPRALDRATAGLVAMRGRGWIRQQRLAEARELTEQITRLERELLVPRRAKPSELLEVGYQIRNSKRRLRRLERCISALESRNQ</sequence>
<dbReference type="Proteomes" id="UP000045285">
    <property type="component" value="Unassembled WGS sequence"/>
</dbReference>
<dbReference type="EMBL" id="CCMZ01000050">
    <property type="protein sequence ID" value="CDX25239.1"/>
    <property type="molecule type" value="Genomic_DNA"/>
</dbReference>
<evidence type="ECO:0000313" key="2">
    <source>
        <dbReference type="EMBL" id="CDX25239.1"/>
    </source>
</evidence>
<gene>
    <name evidence="2" type="ORF">MPL3356_540013</name>
    <name evidence="4" type="ORF">MPL3365_230014</name>
    <name evidence="3" type="ORF">MPLDJ20_310040</name>
</gene>